<keyword evidence="2" id="KW-1185">Reference proteome</keyword>
<dbReference type="EMBL" id="GU071106">
    <property type="protein sequence ID" value="ADO99459.1"/>
    <property type="molecule type" value="Genomic_DNA"/>
</dbReference>
<evidence type="ECO:0000313" key="2">
    <source>
        <dbReference type="Proteomes" id="UP000006535"/>
    </source>
</evidence>
<protein>
    <submittedName>
        <fullName evidence="1">Proximal tail sheath stabilization</fullName>
    </submittedName>
</protein>
<proteinExistence type="predicted"/>
<gene>
    <name evidence="1" type="primary">gp15</name>
    <name evidence="1" type="ORF">Syn19_098</name>
</gene>
<reference evidence="1 2" key="1">
    <citation type="journal article" date="2010" name="Environ. Microbiol.">
        <title>Genomic analysis of oceanic cyanobacterial myoviruses compared with T4-like myoviruses from diverse hosts and environments.</title>
        <authorList>
            <person name="Sullivan M.B."/>
            <person name="Huang K.H."/>
            <person name="Ignacio-Espinoza J.C."/>
            <person name="Berlin A.M."/>
            <person name="Kelly L."/>
            <person name="Weigele P.R."/>
            <person name="DeFrancesco A.S."/>
            <person name="Kern S.E."/>
            <person name="Thompson L.R."/>
            <person name="Young S."/>
            <person name="Yandava C."/>
            <person name="Fu R."/>
            <person name="Krastins B."/>
            <person name="Chase M."/>
            <person name="Sarracino D."/>
            <person name="Osburne M.S."/>
            <person name="Henn M.R."/>
            <person name="Chisholm S.W."/>
        </authorList>
    </citation>
    <scope>NUCLEOTIDE SEQUENCE [LARGE SCALE GENOMIC DNA]</scope>
    <source>
        <strain evidence="1">Syn19</strain>
    </source>
</reference>
<dbReference type="RefSeq" id="YP_004323931.1">
    <property type="nucleotide sequence ID" value="NC_015286.1"/>
</dbReference>
<dbReference type="OrthoDB" id="5632at10239"/>
<organism evidence="1 2">
    <name type="scientific">Synechococcus phage Syn19</name>
    <dbReference type="NCBI Taxonomy" id="445684"/>
    <lineage>
        <taxon>Viruses</taxon>
        <taxon>Duplodnaviria</taxon>
        <taxon>Heunggongvirae</taxon>
        <taxon>Uroviricota</taxon>
        <taxon>Caudoviricetes</taxon>
        <taxon>Pantevenvirales</taxon>
        <taxon>Kyanoviridae</taxon>
        <taxon>Pontusvirus</taxon>
        <taxon>Pontusvirus syn19</taxon>
    </lineage>
</organism>
<accession>E3SQ63</accession>
<dbReference type="KEGG" id="vg:10328471"/>
<dbReference type="Proteomes" id="UP000006535">
    <property type="component" value="Segment"/>
</dbReference>
<evidence type="ECO:0000313" key="1">
    <source>
        <dbReference type="EMBL" id="ADO99459.1"/>
    </source>
</evidence>
<dbReference type="Gene3D" id="3.30.2000.40">
    <property type="entry name" value="Myoviridae tail sheath stabiliser"/>
    <property type="match status" value="1"/>
</dbReference>
<sequence>MLGNYSYHEIFRKTIVAFGTLFNNIELRRQDEVMKVPLAYGPKQKFLARLDQMSDPTNKRVQITLPRISFEIKGISYDGTRKVSPTQKIKVASSGTKNKNVFMPVPYNLTFEVGVISKNQEDGLQIIEQILPIFQPHYNLSVKLLPSMNETKDVPIILNSIDYEDSYEGDFAQRRAIIYTLDFTVKTYLYGPVTESATIKKAITDMYTKVDVNKAPREVRYTVTPTALQDRDGVVVTTLTSATDTDDNLIAVADASSISRFDSIYIDTELMRVTKISGNNLTVARGHEDSAAAAHVNGSNVYLVNELDAAFLDSEDDFGFGELKAEFTDLKKRNPISGQDEAI</sequence>
<name>E3SQ63_9CAUD</name>
<dbReference type="Pfam" id="PF16724">
    <property type="entry name" value="T4-gp15_tss"/>
    <property type="match status" value="1"/>
</dbReference>
<dbReference type="InterPro" id="IPR031997">
    <property type="entry name" value="T4-gp15_tss"/>
</dbReference>
<dbReference type="InterPro" id="IPR038553">
    <property type="entry name" value="T4-gp15_tss_sf"/>
</dbReference>
<dbReference type="GeneID" id="10328471"/>